<dbReference type="FunFam" id="1.10.510.10:FF:000473">
    <property type="entry name" value="Putative wall-associated kinase"/>
    <property type="match status" value="1"/>
</dbReference>
<dbReference type="GO" id="GO:0005524">
    <property type="term" value="F:ATP binding"/>
    <property type="evidence" value="ECO:0007669"/>
    <property type="project" value="UniProtKB-KW"/>
</dbReference>
<keyword evidence="2" id="KW-0418">Kinase</keyword>
<comment type="subcellular location">
    <subcellularLocation>
        <location evidence="1">Membrane</location>
        <topology evidence="1">Single-pass type I membrane protein</topology>
    </subcellularLocation>
</comment>
<evidence type="ECO:0000256" key="1">
    <source>
        <dbReference type="ARBA" id="ARBA00004479"/>
    </source>
</evidence>
<keyword evidence="10" id="KW-0472">Membrane</keyword>
<keyword evidence="10" id="KW-1133">Transmembrane helix</keyword>
<keyword evidence="14" id="KW-1185">Reference proteome</keyword>
<dbReference type="Gene3D" id="2.10.25.10">
    <property type="entry name" value="Laminin"/>
    <property type="match status" value="1"/>
</dbReference>
<dbReference type="Pfam" id="PF00069">
    <property type="entry name" value="Pkinase"/>
    <property type="match status" value="1"/>
</dbReference>
<dbReference type="GO" id="GO:0030247">
    <property type="term" value="F:polysaccharide binding"/>
    <property type="evidence" value="ECO:0007669"/>
    <property type="project" value="InterPro"/>
</dbReference>
<dbReference type="PROSITE" id="PS01187">
    <property type="entry name" value="EGF_CA"/>
    <property type="match status" value="1"/>
</dbReference>
<dbReference type="InterPro" id="IPR001881">
    <property type="entry name" value="EGF-like_Ca-bd_dom"/>
</dbReference>
<dbReference type="AlphaFoldDB" id="A0A811RID8"/>
<dbReference type="SMART" id="SM00179">
    <property type="entry name" value="EGF_CA"/>
    <property type="match status" value="1"/>
</dbReference>
<evidence type="ECO:0000256" key="6">
    <source>
        <dbReference type="ARBA" id="ARBA00022840"/>
    </source>
</evidence>
<dbReference type="InterPro" id="IPR000742">
    <property type="entry name" value="EGF"/>
</dbReference>
<evidence type="ECO:0000256" key="10">
    <source>
        <dbReference type="SAM" id="Phobius"/>
    </source>
</evidence>
<dbReference type="PROSITE" id="PS00108">
    <property type="entry name" value="PROTEIN_KINASE_ST"/>
    <property type="match status" value="1"/>
</dbReference>
<comment type="caution">
    <text evidence="13">The sequence shown here is derived from an EMBL/GenBank/DDBJ whole genome shotgun (WGS) entry which is preliminary data.</text>
</comment>
<keyword evidence="10" id="KW-0812">Transmembrane</keyword>
<evidence type="ECO:0000256" key="8">
    <source>
        <dbReference type="ARBA" id="ARBA00023180"/>
    </source>
</evidence>
<name>A0A811RID8_9POAL</name>
<sequence>MPLHRLAAHQLWIGIVVVATLSVVAIGALLPPRPSSSCQRKCGGVDIPYPFGIGPDDSPDHCSLPGFNLSCKDDGHGVLRPFYKHVEILNILLQQGQARMRMHMSTYCYNTSTKKMNRDWWWVNLTGTPYKFSNTGNLFTVVGCRTLAYIGDQDNVGKYMSGCVSMCRRGDVSALADGSCSGIGCCTTAIPKGLQYYKVWFSRGFNTSGIYRISRCSYAALVEASNFTFSTSYATSSAFSDAYGGRPPLLVDWAIGDETCEVAKQKPGGSYACIADRSECFDSANGPGYICNCSKGFQGNPYLVDGCKDVDECNVDDPEKYPCSEKGTCKNTPGGYECNCPPHHPKGNAYNGTCEKDQSIPPKVTIPIGIFAFVLVGLLLFLGIEWIKHKRRIVRQEYLYGREEIELATNNFHSGSVIGEGGQGTVYIGQNLDEKNNPVAIKICKGYDESRRMEFGKELLILSRVKHENIVQLLGCSLQFEAPVLVYEYVPNQTLHYLIHSQDDASIRTLKVRLKIASEIASALAYLHSLNHPVFHGDVKSVNILLSHDLSAKVSDFGCSMIRSGNETAQVVKGTMGYLDPEYLMNFELTDKSDVYSFGVVLLELLTRRTALSKTKESLVSIFKEAVKEDKLWDLIDREIANQENMDIVLQVAAVASQCLVITGEHRPTMSQIAEELHQLAGPIPHNSRAFHGVISMHMLRGRSSNNTSDYSTSEEITTYYNLQKKASMSIEFAR</sequence>
<dbReference type="InterPro" id="IPR000719">
    <property type="entry name" value="Prot_kinase_dom"/>
</dbReference>
<dbReference type="PANTHER" id="PTHR27005">
    <property type="entry name" value="WALL-ASSOCIATED RECEPTOR KINASE-LIKE 21"/>
    <property type="match status" value="1"/>
</dbReference>
<dbReference type="SMART" id="SM00220">
    <property type="entry name" value="S_TKc"/>
    <property type="match status" value="1"/>
</dbReference>
<dbReference type="GO" id="GO:0007166">
    <property type="term" value="P:cell surface receptor signaling pathway"/>
    <property type="evidence" value="ECO:0007669"/>
    <property type="project" value="InterPro"/>
</dbReference>
<dbReference type="OrthoDB" id="10045365at2759"/>
<feature type="domain" description="Protein kinase" evidence="11">
    <location>
        <begin position="412"/>
        <end position="681"/>
    </location>
</feature>
<evidence type="ECO:0000259" key="11">
    <source>
        <dbReference type="PROSITE" id="PS50011"/>
    </source>
</evidence>
<evidence type="ECO:0000313" key="13">
    <source>
        <dbReference type="EMBL" id="CAD6269588.1"/>
    </source>
</evidence>
<dbReference type="CDD" id="cd00054">
    <property type="entry name" value="EGF_CA"/>
    <property type="match status" value="1"/>
</dbReference>
<dbReference type="Proteomes" id="UP000604825">
    <property type="component" value="Unassembled WGS sequence"/>
</dbReference>
<dbReference type="InterPro" id="IPR018097">
    <property type="entry name" value="EGF_Ca-bd_CS"/>
</dbReference>
<evidence type="ECO:0000256" key="3">
    <source>
        <dbReference type="ARBA" id="ARBA00022679"/>
    </source>
</evidence>
<evidence type="ECO:0000256" key="7">
    <source>
        <dbReference type="ARBA" id="ARBA00023157"/>
    </source>
</evidence>
<dbReference type="InterPro" id="IPR025287">
    <property type="entry name" value="WAK_GUB"/>
</dbReference>
<dbReference type="EMBL" id="CAJGYO010000015">
    <property type="protein sequence ID" value="CAD6269588.1"/>
    <property type="molecule type" value="Genomic_DNA"/>
</dbReference>
<dbReference type="Gene3D" id="3.30.200.20">
    <property type="entry name" value="Phosphorylase Kinase, domain 1"/>
    <property type="match status" value="1"/>
</dbReference>
<reference evidence="13" key="1">
    <citation type="submission" date="2020-10" db="EMBL/GenBank/DDBJ databases">
        <authorList>
            <person name="Han B."/>
            <person name="Lu T."/>
            <person name="Zhao Q."/>
            <person name="Huang X."/>
            <person name="Zhao Y."/>
        </authorList>
    </citation>
    <scope>NUCLEOTIDE SEQUENCE</scope>
</reference>
<gene>
    <name evidence="13" type="ORF">NCGR_LOCUS52892</name>
</gene>
<dbReference type="GO" id="GO:0005886">
    <property type="term" value="C:plasma membrane"/>
    <property type="evidence" value="ECO:0007669"/>
    <property type="project" value="TreeGrafter"/>
</dbReference>
<protein>
    <submittedName>
        <fullName evidence="13">Uncharacterized protein</fullName>
    </submittedName>
</protein>
<dbReference type="InterPro" id="IPR045274">
    <property type="entry name" value="WAK-like"/>
</dbReference>
<dbReference type="SMART" id="SM00181">
    <property type="entry name" value="EGF"/>
    <property type="match status" value="2"/>
</dbReference>
<evidence type="ECO:0000313" key="14">
    <source>
        <dbReference type="Proteomes" id="UP000604825"/>
    </source>
</evidence>
<evidence type="ECO:0000256" key="5">
    <source>
        <dbReference type="ARBA" id="ARBA00022741"/>
    </source>
</evidence>
<evidence type="ECO:0000256" key="4">
    <source>
        <dbReference type="ARBA" id="ARBA00022729"/>
    </source>
</evidence>
<dbReference type="Gene3D" id="1.10.510.10">
    <property type="entry name" value="Transferase(Phosphotransferase) domain 1"/>
    <property type="match status" value="1"/>
</dbReference>
<dbReference type="InterPro" id="IPR008271">
    <property type="entry name" value="Ser/Thr_kinase_AS"/>
</dbReference>
<keyword evidence="6" id="KW-0067">ATP-binding</keyword>
<organism evidence="13 14">
    <name type="scientific">Miscanthus lutarioriparius</name>
    <dbReference type="NCBI Taxonomy" id="422564"/>
    <lineage>
        <taxon>Eukaryota</taxon>
        <taxon>Viridiplantae</taxon>
        <taxon>Streptophyta</taxon>
        <taxon>Embryophyta</taxon>
        <taxon>Tracheophyta</taxon>
        <taxon>Spermatophyta</taxon>
        <taxon>Magnoliopsida</taxon>
        <taxon>Liliopsida</taxon>
        <taxon>Poales</taxon>
        <taxon>Poaceae</taxon>
        <taxon>PACMAD clade</taxon>
        <taxon>Panicoideae</taxon>
        <taxon>Andropogonodae</taxon>
        <taxon>Andropogoneae</taxon>
        <taxon>Saccharinae</taxon>
        <taxon>Miscanthus</taxon>
    </lineage>
</organism>
<keyword evidence="8" id="KW-0325">Glycoprotein</keyword>
<keyword evidence="3" id="KW-0808">Transferase</keyword>
<evidence type="ECO:0000256" key="9">
    <source>
        <dbReference type="PROSITE-ProRule" id="PRU00076"/>
    </source>
</evidence>
<dbReference type="InterPro" id="IPR011009">
    <property type="entry name" value="Kinase-like_dom_sf"/>
</dbReference>
<feature type="domain" description="EGF-like" evidence="12">
    <location>
        <begin position="309"/>
        <end position="355"/>
    </location>
</feature>
<dbReference type="InterPro" id="IPR000152">
    <property type="entry name" value="EGF-type_Asp/Asn_hydroxyl_site"/>
</dbReference>
<dbReference type="GO" id="GO:0005509">
    <property type="term" value="F:calcium ion binding"/>
    <property type="evidence" value="ECO:0007669"/>
    <property type="project" value="InterPro"/>
</dbReference>
<evidence type="ECO:0000256" key="2">
    <source>
        <dbReference type="ARBA" id="ARBA00022527"/>
    </source>
</evidence>
<keyword evidence="2" id="KW-0723">Serine/threonine-protein kinase</keyword>
<dbReference type="PROSITE" id="PS00010">
    <property type="entry name" value="ASX_HYDROXYL"/>
    <property type="match status" value="1"/>
</dbReference>
<keyword evidence="7" id="KW-1015">Disulfide bond</keyword>
<dbReference type="GO" id="GO:0004674">
    <property type="term" value="F:protein serine/threonine kinase activity"/>
    <property type="evidence" value="ECO:0007669"/>
    <property type="project" value="UniProtKB-KW"/>
</dbReference>
<dbReference type="SUPFAM" id="SSF56112">
    <property type="entry name" value="Protein kinase-like (PK-like)"/>
    <property type="match status" value="1"/>
</dbReference>
<evidence type="ECO:0000259" key="12">
    <source>
        <dbReference type="PROSITE" id="PS50026"/>
    </source>
</evidence>
<comment type="caution">
    <text evidence="9">Lacks conserved residue(s) required for the propagation of feature annotation.</text>
</comment>
<keyword evidence="5" id="KW-0547">Nucleotide-binding</keyword>
<dbReference type="PROSITE" id="PS50011">
    <property type="entry name" value="PROTEIN_KINASE_DOM"/>
    <property type="match status" value="1"/>
</dbReference>
<dbReference type="PANTHER" id="PTHR27005:SF288">
    <property type="entry name" value="OS04G0275100 PROTEIN"/>
    <property type="match status" value="1"/>
</dbReference>
<proteinExistence type="predicted"/>
<accession>A0A811RID8</accession>
<dbReference type="PROSITE" id="PS50026">
    <property type="entry name" value="EGF_3"/>
    <property type="match status" value="1"/>
</dbReference>
<keyword evidence="9" id="KW-0245">EGF-like domain</keyword>
<keyword evidence="4" id="KW-0732">Signal</keyword>
<feature type="transmembrane region" description="Helical" evidence="10">
    <location>
        <begin position="12"/>
        <end position="30"/>
    </location>
</feature>
<dbReference type="Pfam" id="PF13947">
    <property type="entry name" value="GUB_WAK_bind"/>
    <property type="match status" value="1"/>
</dbReference>
<feature type="transmembrane region" description="Helical" evidence="10">
    <location>
        <begin position="364"/>
        <end position="387"/>
    </location>
</feature>